<sequence length="55" mass="6020">MRELTCLLRAYCVESPEPSERKAAIEPFKAPGASGLQSFECACRNVRGDSSEDRG</sequence>
<dbReference type="EMBL" id="RCMV01000061">
    <property type="protein sequence ID" value="KAG3226287.1"/>
    <property type="molecule type" value="Genomic_DNA"/>
</dbReference>
<reference evidence="1" key="1">
    <citation type="submission" date="2018-10" db="EMBL/GenBank/DDBJ databases">
        <title>Effector identification in a new, highly contiguous assembly of the strawberry crown rot pathogen Phytophthora cactorum.</title>
        <authorList>
            <person name="Armitage A.D."/>
            <person name="Nellist C.F."/>
            <person name="Bates H."/>
            <person name="Vickerstaff R.J."/>
            <person name="Harrison R.J."/>
        </authorList>
    </citation>
    <scope>NUCLEOTIDE SEQUENCE</scope>
    <source>
        <strain evidence="1">4040</strain>
        <strain evidence="2">P421</strain>
    </source>
</reference>
<name>A0A8T1E809_9STRA</name>
<dbReference type="Proteomes" id="UP000736787">
    <property type="component" value="Unassembled WGS sequence"/>
</dbReference>
<evidence type="ECO:0000313" key="2">
    <source>
        <dbReference type="EMBL" id="KAG3226287.1"/>
    </source>
</evidence>
<dbReference type="AlphaFoldDB" id="A0A8T1E809"/>
<dbReference type="EMBL" id="RCMK01000080">
    <property type="protein sequence ID" value="KAG2949935.1"/>
    <property type="molecule type" value="Genomic_DNA"/>
</dbReference>
<protein>
    <submittedName>
        <fullName evidence="1">Uncharacterized protein</fullName>
    </submittedName>
</protein>
<evidence type="ECO:0000313" key="3">
    <source>
        <dbReference type="Proteomes" id="UP000736787"/>
    </source>
</evidence>
<accession>A0A8T1E809</accession>
<gene>
    <name evidence="1" type="ORF">PC117_g4826</name>
    <name evidence="2" type="ORF">PC129_g3115</name>
</gene>
<organism evidence="1 3">
    <name type="scientific">Phytophthora cactorum</name>
    <dbReference type="NCBI Taxonomy" id="29920"/>
    <lineage>
        <taxon>Eukaryota</taxon>
        <taxon>Sar</taxon>
        <taxon>Stramenopiles</taxon>
        <taxon>Oomycota</taxon>
        <taxon>Peronosporomycetes</taxon>
        <taxon>Peronosporales</taxon>
        <taxon>Peronosporaceae</taxon>
        <taxon>Phytophthora</taxon>
    </lineage>
</organism>
<proteinExistence type="predicted"/>
<evidence type="ECO:0000313" key="1">
    <source>
        <dbReference type="EMBL" id="KAG2949935.1"/>
    </source>
</evidence>
<dbReference type="Proteomes" id="UP000760860">
    <property type="component" value="Unassembled WGS sequence"/>
</dbReference>
<comment type="caution">
    <text evidence="1">The sequence shown here is derived from an EMBL/GenBank/DDBJ whole genome shotgun (WGS) entry which is preliminary data.</text>
</comment>